<feature type="domain" description="HTH arsR-type" evidence="5">
    <location>
        <begin position="140"/>
        <end position="239"/>
    </location>
</feature>
<dbReference type="InterPro" id="IPR036388">
    <property type="entry name" value="WH-like_DNA-bd_sf"/>
</dbReference>
<dbReference type="EMBL" id="JAEMOS010000020">
    <property type="protein sequence ID" value="MBJ7266780.1"/>
    <property type="molecule type" value="Genomic_DNA"/>
</dbReference>
<dbReference type="GO" id="GO:0003700">
    <property type="term" value="F:DNA-binding transcription factor activity"/>
    <property type="evidence" value="ECO:0007669"/>
    <property type="project" value="InterPro"/>
</dbReference>
<dbReference type="EMBL" id="JAEMOP010000002">
    <property type="protein sequence ID" value="MBJ7314949.1"/>
    <property type="molecule type" value="Genomic_DNA"/>
</dbReference>
<name>A0A8I1G3B1_9GAMM</name>
<keyword evidence="2" id="KW-0805">Transcription regulation</keyword>
<keyword evidence="3" id="KW-0238">DNA-binding</keyword>
<accession>A0A8I1G3B1</accession>
<evidence type="ECO:0000313" key="6">
    <source>
        <dbReference type="EMBL" id="MBJ7266780.1"/>
    </source>
</evidence>
<gene>
    <name evidence="6" type="ORF">JHC10_07445</name>
    <name evidence="7" type="ORF">JHC11_02870</name>
</gene>
<dbReference type="InterPro" id="IPR011991">
    <property type="entry name" value="ArsR-like_HTH"/>
</dbReference>
<organism evidence="7 8">
    <name type="scientific">Idiomarina abyssalis</name>
    <dbReference type="NCBI Taxonomy" id="86102"/>
    <lineage>
        <taxon>Bacteria</taxon>
        <taxon>Pseudomonadati</taxon>
        <taxon>Pseudomonadota</taxon>
        <taxon>Gammaproteobacteria</taxon>
        <taxon>Alteromonadales</taxon>
        <taxon>Idiomarinaceae</taxon>
        <taxon>Idiomarina</taxon>
    </lineage>
</organism>
<dbReference type="NCBIfam" id="NF007528">
    <property type="entry name" value="PRK10141.1"/>
    <property type="match status" value="1"/>
</dbReference>
<dbReference type="Gene3D" id="3.40.50.2300">
    <property type="match status" value="1"/>
</dbReference>
<dbReference type="PANTHER" id="PTHR43428:SF1">
    <property type="entry name" value="ARSENATE REDUCTASE"/>
    <property type="match status" value="1"/>
</dbReference>
<evidence type="ECO:0000313" key="7">
    <source>
        <dbReference type="EMBL" id="MBJ7314949.1"/>
    </source>
</evidence>
<evidence type="ECO:0000313" key="9">
    <source>
        <dbReference type="Proteomes" id="UP000655994"/>
    </source>
</evidence>
<dbReference type="InterPro" id="IPR023485">
    <property type="entry name" value="Ptyr_pPase"/>
</dbReference>
<dbReference type="PROSITE" id="PS50987">
    <property type="entry name" value="HTH_ARSR_2"/>
    <property type="match status" value="1"/>
</dbReference>
<dbReference type="InterPro" id="IPR036196">
    <property type="entry name" value="Ptyr_pPase_sf"/>
</dbReference>
<evidence type="ECO:0000256" key="2">
    <source>
        <dbReference type="ARBA" id="ARBA00023015"/>
    </source>
</evidence>
<dbReference type="InterPro" id="IPR036390">
    <property type="entry name" value="WH_DNA-bd_sf"/>
</dbReference>
<dbReference type="SMART" id="SM00418">
    <property type="entry name" value="HTH_ARSR"/>
    <property type="match status" value="1"/>
</dbReference>
<dbReference type="Pfam" id="PF01022">
    <property type="entry name" value="HTH_5"/>
    <property type="match status" value="1"/>
</dbReference>
<dbReference type="CDD" id="cd16345">
    <property type="entry name" value="LMWP_ArsC"/>
    <property type="match status" value="1"/>
</dbReference>
<dbReference type="GO" id="GO:0003677">
    <property type="term" value="F:DNA binding"/>
    <property type="evidence" value="ECO:0007669"/>
    <property type="project" value="UniProtKB-KW"/>
</dbReference>
<keyword evidence="9" id="KW-1185">Reference proteome</keyword>
<dbReference type="Proteomes" id="UP000655994">
    <property type="component" value="Unassembled WGS sequence"/>
</dbReference>
<dbReference type="PANTHER" id="PTHR43428">
    <property type="entry name" value="ARSENATE REDUCTASE"/>
    <property type="match status" value="1"/>
</dbReference>
<dbReference type="PRINTS" id="PR00778">
    <property type="entry name" value="HTHARSR"/>
</dbReference>
<dbReference type="NCBIfam" id="NF033788">
    <property type="entry name" value="HTH_metalloreg"/>
    <property type="match status" value="1"/>
</dbReference>
<evidence type="ECO:0000256" key="4">
    <source>
        <dbReference type="ARBA" id="ARBA00023163"/>
    </source>
</evidence>
<proteinExistence type="predicted"/>
<dbReference type="Gene3D" id="1.10.10.10">
    <property type="entry name" value="Winged helix-like DNA-binding domain superfamily/Winged helix DNA-binding domain"/>
    <property type="match status" value="1"/>
</dbReference>
<dbReference type="SUPFAM" id="SSF52788">
    <property type="entry name" value="Phosphotyrosine protein phosphatases I"/>
    <property type="match status" value="1"/>
</dbReference>
<dbReference type="GO" id="GO:0046685">
    <property type="term" value="P:response to arsenic-containing substance"/>
    <property type="evidence" value="ECO:0007669"/>
    <property type="project" value="UniProtKB-KW"/>
</dbReference>
<dbReference type="CDD" id="cd00090">
    <property type="entry name" value="HTH_ARSR"/>
    <property type="match status" value="1"/>
</dbReference>
<dbReference type="SMART" id="SM00226">
    <property type="entry name" value="LMWPc"/>
    <property type="match status" value="1"/>
</dbReference>
<comment type="caution">
    <text evidence="7">The sequence shown here is derived from an EMBL/GenBank/DDBJ whole genome shotgun (WGS) entry which is preliminary data.</text>
</comment>
<dbReference type="InterPro" id="IPR001845">
    <property type="entry name" value="HTH_ArsR_DNA-bd_dom"/>
</dbReference>
<dbReference type="AlphaFoldDB" id="A0A8I1G3B1"/>
<dbReference type="Proteomes" id="UP000621390">
    <property type="component" value="Unassembled WGS sequence"/>
</dbReference>
<keyword evidence="1" id="KW-0059">Arsenical resistance</keyword>
<dbReference type="FunFam" id="1.10.10.10:FF:000279">
    <property type="entry name" value="Transcriptional regulator, ArsR family"/>
    <property type="match status" value="1"/>
</dbReference>
<protein>
    <submittedName>
        <fullName evidence="7">Metalloregulator ArsR/SmtB family transcription factor</fullName>
    </submittedName>
</protein>
<reference evidence="7 9" key="1">
    <citation type="submission" date="2020-09" db="EMBL/GenBank/DDBJ databases">
        <title>Draft Genomes of Bacterial Isolates from North Pond Shallow Sediments.</title>
        <authorList>
            <person name="Kiel Reese B."/>
            <person name="Mullis M."/>
            <person name="Weisend R.E."/>
        </authorList>
    </citation>
    <scope>NUCLEOTIDE SEQUENCE</scope>
    <source>
        <strain evidence="7">KJE-2</strain>
        <strain evidence="6 9">KJE-3</strain>
    </source>
</reference>
<keyword evidence="4" id="KW-0804">Transcription</keyword>
<evidence type="ECO:0000256" key="1">
    <source>
        <dbReference type="ARBA" id="ARBA00022849"/>
    </source>
</evidence>
<evidence type="ECO:0000256" key="3">
    <source>
        <dbReference type="ARBA" id="ARBA00023125"/>
    </source>
</evidence>
<sequence length="250" mass="28286">MLIMTTNVLFLCTANSARSLMAEAIFRQFAGDDFEVASAGTEPTQPEPGALAALEHLGVETDGLHSKALDEINLNSFDYVISLCDRARTECQTLCGDQHFIAWDFPDPVTSKKSDAFKKTAHELSERIKMLLLILRKKSDRPQLFDAPHEFFKIMADPLRLKMILMLQYHGELCVCQFVDATGMSQPKVSRHLAQLREYGLLADRKDQRWVYYRINPALQDWMATMIKTTAAYHASLIPQQVKDVDNGCV</sequence>
<dbReference type="SUPFAM" id="SSF46785">
    <property type="entry name" value="Winged helix' DNA-binding domain"/>
    <property type="match status" value="1"/>
</dbReference>
<evidence type="ECO:0000259" key="5">
    <source>
        <dbReference type="PROSITE" id="PS50987"/>
    </source>
</evidence>
<evidence type="ECO:0000313" key="8">
    <source>
        <dbReference type="Proteomes" id="UP000621390"/>
    </source>
</evidence>
<dbReference type="Pfam" id="PF01451">
    <property type="entry name" value="LMWPc"/>
    <property type="match status" value="1"/>
</dbReference>